<feature type="transmembrane region" description="Helical" evidence="1">
    <location>
        <begin position="7"/>
        <end position="26"/>
    </location>
</feature>
<comment type="caution">
    <text evidence="2">The sequence shown here is derived from an EMBL/GenBank/DDBJ whole genome shotgun (WGS) entry which is preliminary data.</text>
</comment>
<dbReference type="AlphaFoldDB" id="A0A4R1MPQ5"/>
<protein>
    <submittedName>
        <fullName evidence="2">Uncharacterized protein</fullName>
    </submittedName>
</protein>
<evidence type="ECO:0000256" key="1">
    <source>
        <dbReference type="SAM" id="Phobius"/>
    </source>
</evidence>
<evidence type="ECO:0000313" key="2">
    <source>
        <dbReference type="EMBL" id="TCK93304.1"/>
    </source>
</evidence>
<keyword evidence="1" id="KW-0812">Transmembrane</keyword>
<proteinExistence type="predicted"/>
<reference evidence="2 3" key="1">
    <citation type="submission" date="2019-03" db="EMBL/GenBank/DDBJ databases">
        <title>Genomic Encyclopedia of Type Strains, Phase IV (KMG-IV): sequencing the most valuable type-strain genomes for metagenomic binning, comparative biology and taxonomic classification.</title>
        <authorList>
            <person name="Goeker M."/>
        </authorList>
    </citation>
    <scope>NUCLEOTIDE SEQUENCE [LARGE SCALE GENOMIC DNA]</scope>
    <source>
        <strain evidence="2 3">DSM 24176</strain>
    </source>
</reference>
<sequence>MRISEKNLIKVTIIVVMSVLIIRNYATPLIHLIHKFSIEKEVEEDIVLEKKLLINGLTEKELNALCSAYSILFNTGSLRLTENTEKKISYINYYAFDHEDREDYLDETALVLKKYGFDSDNRLTSDWIMNNLHDAYYLSEKITLHLFHAYMRYEGLFIKNEEYKQDGLSIEEYIEYAFLYRLKGEQSIFYVDPTTEYLDGTQKIKLEASEETERLIKITNELLWDFIPREEWEVNRMSNIINRLEKHGITKENKLTSQWVIENPYEAYYIMTLNYFFWTTDEYQEVFRQQQLEKK</sequence>
<gene>
    <name evidence="2" type="ORF">EDC19_1495</name>
</gene>
<keyword evidence="1" id="KW-1133">Transmembrane helix</keyword>
<name>A0A4R1MPQ5_9FIRM</name>
<dbReference type="EMBL" id="SMGQ01000012">
    <property type="protein sequence ID" value="TCK93304.1"/>
    <property type="molecule type" value="Genomic_DNA"/>
</dbReference>
<keyword evidence="3" id="KW-1185">Reference proteome</keyword>
<dbReference type="RefSeq" id="WP_165868552.1">
    <property type="nucleotide sequence ID" value="NZ_SMGQ01000012.1"/>
</dbReference>
<keyword evidence="1" id="KW-0472">Membrane</keyword>
<evidence type="ECO:0000313" key="3">
    <source>
        <dbReference type="Proteomes" id="UP000294545"/>
    </source>
</evidence>
<accession>A0A4R1MPQ5</accession>
<organism evidence="2 3">
    <name type="scientific">Natranaerovirga hydrolytica</name>
    <dbReference type="NCBI Taxonomy" id="680378"/>
    <lineage>
        <taxon>Bacteria</taxon>
        <taxon>Bacillati</taxon>
        <taxon>Bacillota</taxon>
        <taxon>Clostridia</taxon>
        <taxon>Lachnospirales</taxon>
        <taxon>Natranaerovirgaceae</taxon>
        <taxon>Natranaerovirga</taxon>
    </lineage>
</organism>
<dbReference type="Proteomes" id="UP000294545">
    <property type="component" value="Unassembled WGS sequence"/>
</dbReference>